<gene>
    <name evidence="2" type="ORF">LADA_0D12706G</name>
</gene>
<evidence type="ECO:0000256" key="1">
    <source>
        <dbReference type="SAM" id="SignalP"/>
    </source>
</evidence>
<sequence>MKIAGLVLLASLAAADVQGLYEKWTSNDLEQYLHDQKQTLQKAGSENVEVLRKHAADAWNKQTQPTPWWKFWASRTRLADFANNQDPISEWFFDTWTAKDLRKLLSKSKVKYNSDLSRDALVSKAKENFQKISDSNQLSGLYPSQQYFANWDEYDLKAWLDEYRIPYEKSKAKKDELLAKVRENIYAASRFADDERLNLLDTLDFADQELVDKAGKVKEQVFNSWSTREIEDWLRSHKVKLEDSAAHDRKYVLGLANKNKKLLQDDAAWYLEASKKKASPFFSKSEAAVASVWDQTLYKWQNIKDYFYQSDNVVNHTFLLGVETWPKKRLRAFLDARGVSYPILSTRADLLELVKQYRNRPLTNLASSPAVAEFFDGWSFENLKGWIKAQSDDITSTDVYKAASSKVSDLAAEAQKQGENAWLFAQRKGEEAADYAQEKGSEAAHAAADYAAKKGADAKTYAGDVSADAATYAKEKGSDAAAYAQDKGADAAAYAQEKGADAAIYAQEKGSDAAAYAAAYAKEKSGDAAEYIKEKGSDAMDLAQEKTADAASAVREKGSELYDAANTKVDEWTALFSSWSTDDLRNYAKSFGIKTAPTTTRERLVEQAKENTQWFFGYYQDPLYKRVPKKISKAVANGYQHVVHH</sequence>
<dbReference type="EMBL" id="LT598454">
    <property type="protein sequence ID" value="SCU86163.1"/>
    <property type="molecule type" value="Genomic_DNA"/>
</dbReference>
<dbReference type="Proteomes" id="UP000190274">
    <property type="component" value="Chromosome D"/>
</dbReference>
<dbReference type="Pfam" id="PF10281">
    <property type="entry name" value="Ish1"/>
    <property type="match status" value="2"/>
</dbReference>
<keyword evidence="3" id="KW-1185">Reference proteome</keyword>
<feature type="signal peptide" evidence="1">
    <location>
        <begin position="1"/>
        <end position="19"/>
    </location>
</feature>
<dbReference type="AlphaFoldDB" id="A0A1G4J8F2"/>
<organism evidence="2 3">
    <name type="scientific">Lachancea dasiensis</name>
    <dbReference type="NCBI Taxonomy" id="1072105"/>
    <lineage>
        <taxon>Eukaryota</taxon>
        <taxon>Fungi</taxon>
        <taxon>Dikarya</taxon>
        <taxon>Ascomycota</taxon>
        <taxon>Saccharomycotina</taxon>
        <taxon>Saccharomycetes</taxon>
        <taxon>Saccharomycetales</taxon>
        <taxon>Saccharomycetaceae</taxon>
        <taxon>Lachancea</taxon>
    </lineage>
</organism>
<protein>
    <submittedName>
        <fullName evidence="2">LADA_0D12706g1_1</fullName>
    </submittedName>
</protein>
<feature type="chain" id="PRO_5009235922" evidence="1">
    <location>
        <begin position="20"/>
        <end position="645"/>
    </location>
</feature>
<dbReference type="OrthoDB" id="2527403at2759"/>
<name>A0A1G4J8F2_9SACH</name>
<keyword evidence="1" id="KW-0732">Signal</keyword>
<dbReference type="InterPro" id="IPR018803">
    <property type="entry name" value="Ish1/Msc1-like"/>
</dbReference>
<accession>A0A1G4J8F2</accession>
<evidence type="ECO:0000313" key="3">
    <source>
        <dbReference type="Proteomes" id="UP000190274"/>
    </source>
</evidence>
<proteinExistence type="predicted"/>
<reference evidence="2 3" key="1">
    <citation type="submission" date="2016-03" db="EMBL/GenBank/DDBJ databases">
        <authorList>
            <person name="Devillers H."/>
        </authorList>
    </citation>
    <scope>NUCLEOTIDE SEQUENCE [LARGE SCALE GENOMIC DNA]</scope>
    <source>
        <strain evidence="2">CBS 10888</strain>
    </source>
</reference>
<dbReference type="STRING" id="1266660.A0A1G4J8F2"/>
<evidence type="ECO:0000313" key="2">
    <source>
        <dbReference type="EMBL" id="SCU86163.1"/>
    </source>
</evidence>